<dbReference type="SUPFAM" id="SSF55961">
    <property type="entry name" value="Bet v1-like"/>
    <property type="match status" value="1"/>
</dbReference>
<organism evidence="1 2">
    <name type="scientific">Streptomyces sirii</name>
    <dbReference type="NCBI Taxonomy" id="3127701"/>
    <lineage>
        <taxon>Bacteria</taxon>
        <taxon>Bacillati</taxon>
        <taxon>Actinomycetota</taxon>
        <taxon>Actinomycetes</taxon>
        <taxon>Kitasatosporales</taxon>
        <taxon>Streptomycetaceae</taxon>
        <taxon>Streptomyces</taxon>
    </lineage>
</organism>
<dbReference type="InterPro" id="IPR023393">
    <property type="entry name" value="START-like_dom_sf"/>
</dbReference>
<accession>A0ABZ2R6B4</accession>
<proteinExistence type="predicted"/>
<reference evidence="1 2" key="1">
    <citation type="submission" date="2024-03" db="EMBL/GenBank/DDBJ databases">
        <title>The complete genome of Streptomyces sirii sp.nov.</title>
        <authorList>
            <person name="Zakalyukina Y.V."/>
            <person name="Belik A.R."/>
            <person name="Biryukov M.V."/>
            <person name="Baturina O.A."/>
            <person name="Kabilov M.R."/>
        </authorList>
    </citation>
    <scope>NUCLEOTIDE SEQUENCE [LARGE SCALE GENOMIC DNA]</scope>
    <source>
        <strain evidence="1 2">BP-8</strain>
    </source>
</reference>
<sequence>MAETQRFVAQATVTVNALVHDIWAVWVDVNAWKTWDDGIDSTQLHGNFKAGNSYTLTPQGGQPLTVTLTSVTQGEEFSDEAVLPFGTLVTHHRMEPLGSRIKVTHELVADIADETVPAFARDVWPHLQSGLAQSLVNLADLVGSD</sequence>
<gene>
    <name evidence="1" type="ORF">WAB15_37940</name>
</gene>
<protein>
    <submittedName>
        <fullName evidence="1">SRPBCC family protein</fullName>
    </submittedName>
</protein>
<keyword evidence="2" id="KW-1185">Reference proteome</keyword>
<dbReference type="Pfam" id="PF10604">
    <property type="entry name" value="Polyketide_cyc2"/>
    <property type="match status" value="1"/>
</dbReference>
<dbReference type="Proteomes" id="UP001626628">
    <property type="component" value="Chromosome"/>
</dbReference>
<dbReference type="InterPro" id="IPR019587">
    <property type="entry name" value="Polyketide_cyclase/dehydratase"/>
</dbReference>
<evidence type="ECO:0000313" key="1">
    <source>
        <dbReference type="EMBL" id="WXK81332.1"/>
    </source>
</evidence>
<dbReference type="EMBL" id="CP147982">
    <property type="protein sequence ID" value="WXK81332.1"/>
    <property type="molecule type" value="Genomic_DNA"/>
</dbReference>
<dbReference type="RefSeq" id="WP_399148492.1">
    <property type="nucleotide sequence ID" value="NZ_CP147982.1"/>
</dbReference>
<dbReference type="Gene3D" id="3.30.530.20">
    <property type="match status" value="1"/>
</dbReference>
<name>A0ABZ2R6B4_9ACTN</name>
<evidence type="ECO:0000313" key="2">
    <source>
        <dbReference type="Proteomes" id="UP001626628"/>
    </source>
</evidence>